<dbReference type="Gene3D" id="1.20.1250.20">
    <property type="entry name" value="MFS general substrate transporter like domains"/>
    <property type="match status" value="1"/>
</dbReference>
<dbReference type="AlphaFoldDB" id="A0A811G161"/>
<feature type="transmembrane region" description="Helical" evidence="6">
    <location>
        <begin position="26"/>
        <end position="47"/>
    </location>
</feature>
<comment type="similarity">
    <text evidence="2">Belongs to the major facilitator superfamily. Nitrate/nitrite porter (TC 2.A.1.8) family.</text>
</comment>
<comment type="subcellular location">
    <subcellularLocation>
        <location evidence="1">Membrane</location>
        <topology evidence="1">Multi-pass membrane protein</topology>
    </subcellularLocation>
</comment>
<protein>
    <submittedName>
        <fullName evidence="7">NarK/NasA family nitrate transporter</fullName>
    </submittedName>
</protein>
<feature type="transmembrane region" description="Helical" evidence="6">
    <location>
        <begin position="351"/>
        <end position="373"/>
    </location>
</feature>
<accession>A0A811G161</accession>
<proteinExistence type="inferred from homology"/>
<dbReference type="Pfam" id="PF07690">
    <property type="entry name" value="MFS_1"/>
    <property type="match status" value="1"/>
</dbReference>
<feature type="transmembrane region" description="Helical" evidence="6">
    <location>
        <begin position="291"/>
        <end position="312"/>
    </location>
</feature>
<dbReference type="InterPro" id="IPR044772">
    <property type="entry name" value="NO3_transporter"/>
</dbReference>
<evidence type="ECO:0000256" key="5">
    <source>
        <dbReference type="ARBA" id="ARBA00023136"/>
    </source>
</evidence>
<dbReference type="PANTHER" id="PTHR23515">
    <property type="entry name" value="HIGH-AFFINITY NITRATE TRANSPORTER 2.3"/>
    <property type="match status" value="1"/>
</dbReference>
<feature type="transmembrane region" description="Helical" evidence="6">
    <location>
        <begin position="165"/>
        <end position="190"/>
    </location>
</feature>
<comment type="caution">
    <text evidence="7">The sequence shown here is derived from an EMBL/GenBank/DDBJ whole genome shotgun (WGS) entry which is preliminary data.</text>
</comment>
<feature type="transmembrane region" description="Helical" evidence="6">
    <location>
        <begin position="414"/>
        <end position="434"/>
    </location>
</feature>
<reference evidence="7 8" key="1">
    <citation type="submission" date="2020-02" db="EMBL/GenBank/DDBJ databases">
        <authorList>
            <person name="Brisse S."/>
        </authorList>
    </citation>
    <scope>NUCLEOTIDE SEQUENCE [LARGE SCALE GENOMIC DNA]</scope>
    <source>
        <strain evidence="7">CIP107547</strain>
    </source>
</reference>
<dbReference type="RefSeq" id="WP_014310003.1">
    <property type="nucleotide sequence ID" value="NZ_CP039522.1"/>
</dbReference>
<dbReference type="SUPFAM" id="SSF103473">
    <property type="entry name" value="MFS general substrate transporter"/>
    <property type="match status" value="1"/>
</dbReference>
<organism evidence="7 8">
    <name type="scientific">Corynebacterium diphtheriae</name>
    <dbReference type="NCBI Taxonomy" id="1717"/>
    <lineage>
        <taxon>Bacteria</taxon>
        <taxon>Bacillati</taxon>
        <taxon>Actinomycetota</taxon>
        <taxon>Actinomycetes</taxon>
        <taxon>Mycobacteriales</taxon>
        <taxon>Corynebacteriaceae</taxon>
        <taxon>Corynebacterium</taxon>
    </lineage>
</organism>
<evidence type="ECO:0000256" key="1">
    <source>
        <dbReference type="ARBA" id="ARBA00004141"/>
    </source>
</evidence>
<feature type="transmembrane region" description="Helical" evidence="6">
    <location>
        <begin position="324"/>
        <end position="345"/>
    </location>
</feature>
<keyword evidence="3 6" id="KW-0812">Transmembrane</keyword>
<gene>
    <name evidence="7" type="ORF">CIP107547_00605</name>
</gene>
<dbReference type="GO" id="GO:0016020">
    <property type="term" value="C:membrane"/>
    <property type="evidence" value="ECO:0007669"/>
    <property type="project" value="UniProtKB-SubCell"/>
</dbReference>
<feature type="transmembrane region" description="Helical" evidence="6">
    <location>
        <begin position="67"/>
        <end position="85"/>
    </location>
</feature>
<feature type="transmembrane region" description="Helical" evidence="6">
    <location>
        <begin position="97"/>
        <end position="117"/>
    </location>
</feature>
<name>A0A811G161_CORDP</name>
<feature type="transmembrane region" description="Helical" evidence="6">
    <location>
        <begin position="385"/>
        <end position="408"/>
    </location>
</feature>
<keyword evidence="5 6" id="KW-0472">Membrane</keyword>
<evidence type="ECO:0000256" key="3">
    <source>
        <dbReference type="ARBA" id="ARBA00022692"/>
    </source>
</evidence>
<evidence type="ECO:0000313" key="8">
    <source>
        <dbReference type="Proteomes" id="UP000480222"/>
    </source>
</evidence>
<dbReference type="InterPro" id="IPR036259">
    <property type="entry name" value="MFS_trans_sf"/>
</dbReference>
<sequence length="443" mass="47989">MATANISGRVLTNWNPEDSNSWDSKIAWRTLAITTYSLFIGFATWYLVSAIAPQLNQIGFNFSKSQLYWLSSASGLSAGFSRLAFMFLPPIIGTRKMVTFSSFILALPMLGWFFAVINPNTPYWWMLVLSVAGGLGGGIFSGYMPSTGYFFPKAKSGTALGLQAGIGNFGVSFIQLVAPLLMGLSLWGVSVNPQLRTDGSEIFVHTPAIFMVPWTILAGVLAWIYLKDVPVKANFRQQMDIFGNSNTWVMTLIYLATFGAFSGFAAQFALMVNNIYGANSSLAETFAVEDLPKGATFAFLGPLISAAVRAAWGPLCDRFGGAVWTLISCIGMAVSTAVAALFLHPTDPSQFWYFLAAMLTMFFFTGLGNAGTFKQMPMIFPRRQAGGVIGWTAAIAAFGPFVVGVLVSSFGAPVFYWGCVVFFALCAVLTWVFYARPNAPFPG</sequence>
<dbReference type="Proteomes" id="UP000480222">
    <property type="component" value="Unassembled WGS sequence"/>
</dbReference>
<evidence type="ECO:0000313" key="7">
    <source>
        <dbReference type="EMBL" id="CAB0588036.1"/>
    </source>
</evidence>
<dbReference type="InterPro" id="IPR011701">
    <property type="entry name" value="MFS"/>
</dbReference>
<evidence type="ECO:0000256" key="4">
    <source>
        <dbReference type="ARBA" id="ARBA00022989"/>
    </source>
</evidence>
<feature type="transmembrane region" description="Helical" evidence="6">
    <location>
        <begin position="123"/>
        <end position="144"/>
    </location>
</feature>
<evidence type="ECO:0000256" key="6">
    <source>
        <dbReference type="SAM" id="Phobius"/>
    </source>
</evidence>
<keyword evidence="4 6" id="KW-1133">Transmembrane helix</keyword>
<feature type="transmembrane region" description="Helical" evidence="6">
    <location>
        <begin position="202"/>
        <end position="226"/>
    </location>
</feature>
<feature type="transmembrane region" description="Helical" evidence="6">
    <location>
        <begin position="247"/>
        <end position="271"/>
    </location>
</feature>
<evidence type="ECO:0000256" key="2">
    <source>
        <dbReference type="ARBA" id="ARBA00008432"/>
    </source>
</evidence>
<dbReference type="GO" id="GO:0015112">
    <property type="term" value="F:nitrate transmembrane transporter activity"/>
    <property type="evidence" value="ECO:0007669"/>
    <property type="project" value="InterPro"/>
</dbReference>
<dbReference type="EMBL" id="CADDAV010000008">
    <property type="protein sequence ID" value="CAB0588036.1"/>
    <property type="molecule type" value="Genomic_DNA"/>
</dbReference>